<feature type="domain" description="Zn(2)-C6 fungal-type" evidence="8">
    <location>
        <begin position="13"/>
        <end position="40"/>
    </location>
</feature>
<keyword evidence="7" id="KW-0812">Transmembrane</keyword>
<dbReference type="InterPro" id="IPR001138">
    <property type="entry name" value="Zn2Cys6_DnaBD"/>
</dbReference>
<dbReference type="InterPro" id="IPR036864">
    <property type="entry name" value="Zn2-C6_fun-type_DNA-bd_sf"/>
</dbReference>
<protein>
    <recommendedName>
        <fullName evidence="8">Zn(2)-C6 fungal-type domain-containing protein</fullName>
    </recommendedName>
</protein>
<evidence type="ECO:0000256" key="6">
    <source>
        <dbReference type="SAM" id="MobiDB-lite"/>
    </source>
</evidence>
<keyword evidence="1" id="KW-0479">Metal-binding</keyword>
<reference evidence="9 10" key="1">
    <citation type="journal article" date="2023" name="G3 (Bethesda)">
        <title>A chromosome-level genome assembly of Zasmidium syzygii isolated from banana leaves.</title>
        <authorList>
            <person name="van Westerhoven A.C."/>
            <person name="Mehrabi R."/>
            <person name="Talebi R."/>
            <person name="Steentjes M.B.F."/>
            <person name="Corcolon B."/>
            <person name="Chong P.A."/>
            <person name="Kema G.H.J."/>
            <person name="Seidl M.F."/>
        </authorList>
    </citation>
    <scope>NUCLEOTIDE SEQUENCE [LARGE SCALE GENOMIC DNA]</scope>
    <source>
        <strain evidence="9 10">P124</strain>
    </source>
</reference>
<evidence type="ECO:0000256" key="5">
    <source>
        <dbReference type="ARBA" id="ARBA00023242"/>
    </source>
</evidence>
<dbReference type="Gene3D" id="4.10.240.10">
    <property type="entry name" value="Zn(2)-C6 fungal-type DNA-binding domain"/>
    <property type="match status" value="1"/>
</dbReference>
<proteinExistence type="predicted"/>
<dbReference type="PANTHER" id="PTHR47660:SF7">
    <property type="entry name" value="TRANSCRIPTION FACTOR WITH C2H2 AND ZN(2)-CYS(6) DNA BINDING DOMAIN (EUROFUNG)"/>
    <property type="match status" value="1"/>
</dbReference>
<keyword evidence="4" id="KW-0804">Transcription</keyword>
<evidence type="ECO:0000313" key="10">
    <source>
        <dbReference type="Proteomes" id="UP001305779"/>
    </source>
</evidence>
<gene>
    <name evidence="9" type="ORF">PRZ48_005609</name>
</gene>
<keyword evidence="3" id="KW-0805">Transcription regulation</keyword>
<evidence type="ECO:0000256" key="1">
    <source>
        <dbReference type="ARBA" id="ARBA00022723"/>
    </source>
</evidence>
<accession>A0ABR0ELC3</accession>
<comment type="caution">
    <text evidence="9">The sequence shown here is derived from an EMBL/GenBank/DDBJ whole genome shotgun (WGS) entry which is preliminary data.</text>
</comment>
<keyword evidence="5" id="KW-0539">Nucleus</keyword>
<organism evidence="9 10">
    <name type="scientific">Zasmidium cellare</name>
    <name type="common">Wine cellar mold</name>
    <name type="synonym">Racodium cellare</name>
    <dbReference type="NCBI Taxonomy" id="395010"/>
    <lineage>
        <taxon>Eukaryota</taxon>
        <taxon>Fungi</taxon>
        <taxon>Dikarya</taxon>
        <taxon>Ascomycota</taxon>
        <taxon>Pezizomycotina</taxon>
        <taxon>Dothideomycetes</taxon>
        <taxon>Dothideomycetidae</taxon>
        <taxon>Mycosphaerellales</taxon>
        <taxon>Mycosphaerellaceae</taxon>
        <taxon>Zasmidium</taxon>
    </lineage>
</organism>
<feature type="compositionally biased region" description="Basic and acidic residues" evidence="6">
    <location>
        <begin position="52"/>
        <end position="64"/>
    </location>
</feature>
<keyword evidence="7" id="KW-1133">Transmembrane helix</keyword>
<evidence type="ECO:0000256" key="3">
    <source>
        <dbReference type="ARBA" id="ARBA00023015"/>
    </source>
</evidence>
<dbReference type="Proteomes" id="UP001305779">
    <property type="component" value="Unassembled WGS sequence"/>
</dbReference>
<feature type="compositionally biased region" description="Polar residues" evidence="6">
    <location>
        <begin position="159"/>
        <end position="170"/>
    </location>
</feature>
<evidence type="ECO:0000256" key="7">
    <source>
        <dbReference type="SAM" id="Phobius"/>
    </source>
</evidence>
<dbReference type="CDD" id="cd12148">
    <property type="entry name" value="fungal_TF_MHR"/>
    <property type="match status" value="1"/>
</dbReference>
<feature type="region of interest" description="Disordered" evidence="6">
    <location>
        <begin position="52"/>
        <end position="85"/>
    </location>
</feature>
<keyword evidence="2" id="KW-0862">Zinc</keyword>
<dbReference type="EMBL" id="JAXOVC010000004">
    <property type="protein sequence ID" value="KAK4502184.1"/>
    <property type="molecule type" value="Genomic_DNA"/>
</dbReference>
<sequence>MSSAKPGERVRRACRNCARARTKCTGGNRCTRCRSKDLTCFYATTRNRVSEDRLSSTGADRAHVEPIAQEETQAPGVTADSSTSIQPVQTQFTEDTATISYNVPSSIDLPTVVEVAEQSLEDDFNWNDINWLPVADNVDFSLLFSTGLDSAGGEGWSSIPVNSQQPAQHASSSSGSSEGDTVATAKSSSLYADGYGGRRSLQTIPKSPISLNEDNDDASVTALGFPARIALPLHGSTLSGPILDSIVYNSLVEHFHLLCTRQAAVGRPFASIAFPSSYHLSRYLGLCLRHFSPDFPFIHCTVWSQRTAPWILVLAAAAVGSSYDTGTDGVQTVAAFREFLRRAVRWHLDTVVECDPLPLAQASLLHAIAQLGSNAPTYASAACHDLELAMELYETNAVLFSPDEIDLSQAALKWQAWVAQESHIRLIWSCWMVKALSTWLTSSKRDVTLPDQRLVLPCEASFWDATELDAWISCLAEAQAPGTLLSAIQSLFVRHRVPSPVHDFGEVLLTYVVLGRADEVARSTKQPLHTWSPGPGDDQSNDEIQLPLPEPVWLPANPRYAAWRNSACDCFDVLHWKANADSTMARGSERPLILHLHLVRLLLLCPYQSFLSLATALKKRPTTGNRELPPAVQLDESILRWLTMDDHKGRLSLVHSGAIFWHLRRYARGHFYEPFTIYMAVLVIWVYGVYLPQVRGNLLHIKQVNAAERAGKMQSRESSQTSSDDAEDDLTPKTILLDRPCDDEIVQVFVRRGFNMQADMSGAPDICLPSSQKFVLKEAVRVLRRPQYRYVGQSRTYRAVLQRLLQFG</sequence>
<evidence type="ECO:0000313" key="9">
    <source>
        <dbReference type="EMBL" id="KAK4502184.1"/>
    </source>
</evidence>
<dbReference type="PROSITE" id="PS00463">
    <property type="entry name" value="ZN2_CY6_FUNGAL_1"/>
    <property type="match status" value="1"/>
</dbReference>
<keyword evidence="7" id="KW-0472">Membrane</keyword>
<dbReference type="PANTHER" id="PTHR47660">
    <property type="entry name" value="TRANSCRIPTION FACTOR WITH C2H2 AND ZN(2)-CYS(6) DNA BINDING DOMAIN (EUROFUNG)-RELATED-RELATED"/>
    <property type="match status" value="1"/>
</dbReference>
<evidence type="ECO:0000256" key="2">
    <source>
        <dbReference type="ARBA" id="ARBA00022833"/>
    </source>
</evidence>
<dbReference type="CDD" id="cd00067">
    <property type="entry name" value="GAL4"/>
    <property type="match status" value="1"/>
</dbReference>
<feature type="transmembrane region" description="Helical" evidence="7">
    <location>
        <begin position="671"/>
        <end position="690"/>
    </location>
</feature>
<evidence type="ECO:0000256" key="4">
    <source>
        <dbReference type="ARBA" id="ARBA00023163"/>
    </source>
</evidence>
<dbReference type="SUPFAM" id="SSF57701">
    <property type="entry name" value="Zn2/Cys6 DNA-binding domain"/>
    <property type="match status" value="1"/>
</dbReference>
<name>A0ABR0ELC3_ZASCE</name>
<feature type="region of interest" description="Disordered" evidence="6">
    <location>
        <begin position="710"/>
        <end position="729"/>
    </location>
</feature>
<keyword evidence="10" id="KW-1185">Reference proteome</keyword>
<feature type="region of interest" description="Disordered" evidence="6">
    <location>
        <begin position="155"/>
        <end position="183"/>
    </location>
</feature>
<evidence type="ECO:0000259" key="8">
    <source>
        <dbReference type="PROSITE" id="PS00463"/>
    </source>
</evidence>